<dbReference type="EMBL" id="FOPP01000001">
    <property type="protein sequence ID" value="SFG58829.1"/>
    <property type="molecule type" value="Genomic_DNA"/>
</dbReference>
<dbReference type="PANTHER" id="PTHR30558">
    <property type="entry name" value="EXBD MEMBRANE COMPONENT OF PMF-DRIVEN MACROMOLECULE IMPORT SYSTEM"/>
    <property type="match status" value="1"/>
</dbReference>
<proteinExistence type="inferred from homology"/>
<comment type="subcellular location">
    <subcellularLocation>
        <location evidence="1">Cell membrane</location>
        <topology evidence="1">Single-pass membrane protein</topology>
    </subcellularLocation>
    <subcellularLocation>
        <location evidence="7">Cell membrane</location>
        <topology evidence="7">Single-pass type II membrane protein</topology>
    </subcellularLocation>
</comment>
<keyword evidence="5 8" id="KW-1133">Transmembrane helix</keyword>
<dbReference type="GO" id="GO:0015031">
    <property type="term" value="P:protein transport"/>
    <property type="evidence" value="ECO:0007669"/>
    <property type="project" value="UniProtKB-KW"/>
</dbReference>
<keyword evidence="10" id="KW-1185">Reference proteome</keyword>
<reference evidence="9 10" key="1">
    <citation type="submission" date="2016-10" db="EMBL/GenBank/DDBJ databases">
        <authorList>
            <person name="de Groot N.N."/>
        </authorList>
    </citation>
    <scope>NUCLEOTIDE SEQUENCE [LARGE SCALE GENOMIC DNA]</scope>
    <source>
        <strain evidence="9 10">DSM 18684</strain>
    </source>
</reference>
<dbReference type="GO" id="GO:0005886">
    <property type="term" value="C:plasma membrane"/>
    <property type="evidence" value="ECO:0007669"/>
    <property type="project" value="UniProtKB-SubCell"/>
</dbReference>
<dbReference type="AlphaFoldDB" id="A0A1I2T3Y8"/>
<keyword evidence="4 7" id="KW-0812">Transmembrane</keyword>
<evidence type="ECO:0000256" key="4">
    <source>
        <dbReference type="ARBA" id="ARBA00022692"/>
    </source>
</evidence>
<dbReference type="Pfam" id="PF02472">
    <property type="entry name" value="ExbD"/>
    <property type="match status" value="1"/>
</dbReference>
<evidence type="ECO:0000313" key="10">
    <source>
        <dbReference type="Proteomes" id="UP000199666"/>
    </source>
</evidence>
<evidence type="ECO:0000256" key="7">
    <source>
        <dbReference type="RuleBase" id="RU003879"/>
    </source>
</evidence>
<evidence type="ECO:0000313" key="9">
    <source>
        <dbReference type="EMBL" id="SFG58829.1"/>
    </source>
</evidence>
<comment type="similarity">
    <text evidence="2 7">Belongs to the ExbD/TolR family.</text>
</comment>
<dbReference type="PANTHER" id="PTHR30558:SF3">
    <property type="entry name" value="BIOPOLYMER TRANSPORT PROTEIN EXBD-RELATED"/>
    <property type="match status" value="1"/>
</dbReference>
<dbReference type="InterPro" id="IPR003400">
    <property type="entry name" value="ExbD"/>
</dbReference>
<protein>
    <submittedName>
        <fullName evidence="9">Biopolymer transport protein ExbD</fullName>
    </submittedName>
</protein>
<evidence type="ECO:0000256" key="2">
    <source>
        <dbReference type="ARBA" id="ARBA00005811"/>
    </source>
</evidence>
<accession>A0A1I2T3Y8</accession>
<keyword evidence="3" id="KW-1003">Cell membrane</keyword>
<gene>
    <name evidence="9" type="ORF">SAMN04489864_101164</name>
</gene>
<dbReference type="RefSeq" id="WP_090991654.1">
    <property type="nucleotide sequence ID" value="NZ_FOPP01000001.1"/>
</dbReference>
<dbReference type="STRING" id="414048.SAMN04489864_101164"/>
<dbReference type="OrthoDB" id="952702at2"/>
<dbReference type="GO" id="GO:0022857">
    <property type="term" value="F:transmembrane transporter activity"/>
    <property type="evidence" value="ECO:0007669"/>
    <property type="project" value="InterPro"/>
</dbReference>
<evidence type="ECO:0000256" key="6">
    <source>
        <dbReference type="ARBA" id="ARBA00023136"/>
    </source>
</evidence>
<sequence length="181" mass="19835">MAELDTSSGGGKGGKIRTKKQSTRVDLTAMVDLAFLLITFFMLTTSLSKPLAMDIAKPDKDERNPDNKLEVKQSQTMTILLVKGNRVVWYMGEAGKSQPTIEGFAGITKSLLENKKKVKDATGKDIMVIVKPTDGATYKNFVDIMDELSITKTNLTAPAVDDDPKNLMDSEIAFMKENGLL</sequence>
<name>A0A1I2T3Y8_9SPHI</name>
<keyword evidence="6 8" id="KW-0472">Membrane</keyword>
<evidence type="ECO:0000256" key="1">
    <source>
        <dbReference type="ARBA" id="ARBA00004162"/>
    </source>
</evidence>
<evidence type="ECO:0000256" key="5">
    <source>
        <dbReference type="ARBA" id="ARBA00022989"/>
    </source>
</evidence>
<feature type="transmembrane region" description="Helical" evidence="8">
    <location>
        <begin position="25"/>
        <end position="43"/>
    </location>
</feature>
<evidence type="ECO:0000256" key="8">
    <source>
        <dbReference type="SAM" id="Phobius"/>
    </source>
</evidence>
<dbReference type="Proteomes" id="UP000199666">
    <property type="component" value="Unassembled WGS sequence"/>
</dbReference>
<evidence type="ECO:0000256" key="3">
    <source>
        <dbReference type="ARBA" id="ARBA00022475"/>
    </source>
</evidence>
<keyword evidence="7" id="KW-0813">Transport</keyword>
<keyword evidence="7" id="KW-0653">Protein transport</keyword>
<organism evidence="9 10">
    <name type="scientific">Pedobacter insulae</name>
    <dbReference type="NCBI Taxonomy" id="414048"/>
    <lineage>
        <taxon>Bacteria</taxon>
        <taxon>Pseudomonadati</taxon>
        <taxon>Bacteroidota</taxon>
        <taxon>Sphingobacteriia</taxon>
        <taxon>Sphingobacteriales</taxon>
        <taxon>Sphingobacteriaceae</taxon>
        <taxon>Pedobacter</taxon>
    </lineage>
</organism>